<feature type="region of interest" description="Disordered" evidence="1">
    <location>
        <begin position="53"/>
        <end position="146"/>
    </location>
</feature>
<evidence type="ECO:0000313" key="2">
    <source>
        <dbReference type="EMBL" id="KAF2001322.1"/>
    </source>
</evidence>
<evidence type="ECO:0000256" key="1">
    <source>
        <dbReference type="SAM" id="MobiDB-lite"/>
    </source>
</evidence>
<feature type="compositionally biased region" description="Polar residues" evidence="1">
    <location>
        <begin position="13"/>
        <end position="34"/>
    </location>
</feature>
<accession>A0A6A5WI20</accession>
<reference evidence="2" key="1">
    <citation type="journal article" date="2020" name="Stud. Mycol.">
        <title>101 Dothideomycetes genomes: a test case for predicting lifestyles and emergence of pathogens.</title>
        <authorList>
            <person name="Haridas S."/>
            <person name="Albert R."/>
            <person name="Binder M."/>
            <person name="Bloem J."/>
            <person name="Labutti K."/>
            <person name="Salamov A."/>
            <person name="Andreopoulos B."/>
            <person name="Baker S."/>
            <person name="Barry K."/>
            <person name="Bills G."/>
            <person name="Bluhm B."/>
            <person name="Cannon C."/>
            <person name="Castanera R."/>
            <person name="Culley D."/>
            <person name="Daum C."/>
            <person name="Ezra D."/>
            <person name="Gonzalez J."/>
            <person name="Henrissat B."/>
            <person name="Kuo A."/>
            <person name="Liang C."/>
            <person name="Lipzen A."/>
            <person name="Lutzoni F."/>
            <person name="Magnuson J."/>
            <person name="Mondo S."/>
            <person name="Nolan M."/>
            <person name="Ohm R."/>
            <person name="Pangilinan J."/>
            <person name="Park H.-J."/>
            <person name="Ramirez L."/>
            <person name="Alfaro M."/>
            <person name="Sun H."/>
            <person name="Tritt A."/>
            <person name="Yoshinaga Y."/>
            <person name="Zwiers L.-H."/>
            <person name="Turgeon B."/>
            <person name="Goodwin S."/>
            <person name="Spatafora J."/>
            <person name="Crous P."/>
            <person name="Grigoriev I."/>
        </authorList>
    </citation>
    <scope>NUCLEOTIDE SEQUENCE</scope>
    <source>
        <strain evidence="2">CBS 123094</strain>
    </source>
</reference>
<organism evidence="2 3">
    <name type="scientific">Amniculicola lignicola CBS 123094</name>
    <dbReference type="NCBI Taxonomy" id="1392246"/>
    <lineage>
        <taxon>Eukaryota</taxon>
        <taxon>Fungi</taxon>
        <taxon>Dikarya</taxon>
        <taxon>Ascomycota</taxon>
        <taxon>Pezizomycotina</taxon>
        <taxon>Dothideomycetes</taxon>
        <taxon>Pleosporomycetidae</taxon>
        <taxon>Pleosporales</taxon>
        <taxon>Amniculicolaceae</taxon>
        <taxon>Amniculicola</taxon>
    </lineage>
</organism>
<protein>
    <submittedName>
        <fullName evidence="2">Uncharacterized protein</fullName>
    </submittedName>
</protein>
<dbReference type="AlphaFoldDB" id="A0A6A5WI20"/>
<evidence type="ECO:0000313" key="3">
    <source>
        <dbReference type="Proteomes" id="UP000799779"/>
    </source>
</evidence>
<proteinExistence type="predicted"/>
<name>A0A6A5WI20_9PLEO</name>
<dbReference type="EMBL" id="ML977583">
    <property type="protein sequence ID" value="KAF2001322.1"/>
    <property type="molecule type" value="Genomic_DNA"/>
</dbReference>
<feature type="region of interest" description="Disordered" evidence="1">
    <location>
        <begin position="1"/>
        <end position="40"/>
    </location>
</feature>
<dbReference type="Proteomes" id="UP000799779">
    <property type="component" value="Unassembled WGS sequence"/>
</dbReference>
<sequence>MAAHRRSNDDSSAEQGWSQTRNGTDGRQAVQGSRVSGHCRRGVCDWPAVLARQHPTPWGRQPFTPPTPDGEGSLTRSGREAGHCSQPAASQRPADSECAPSTPLHSNVDSNPPAREAGATWRLDSVRRPCQVSGQQMETAGAGRLHPPALLDVRSCAGV</sequence>
<gene>
    <name evidence="2" type="ORF">P154DRAFT_575047</name>
</gene>
<keyword evidence="3" id="KW-1185">Reference proteome</keyword>